<comment type="caution">
    <text evidence="8">Lacks conserved residue(s) required for the propagation of feature annotation.</text>
</comment>
<dbReference type="Pfam" id="PF20154">
    <property type="entry name" value="LNT_N"/>
    <property type="match status" value="1"/>
</dbReference>
<comment type="similarity">
    <text evidence="8">Belongs to the CN hydrolase family. Apolipoprotein N-acyltransferase subfamily.</text>
</comment>
<keyword evidence="11" id="KW-1185">Reference proteome</keyword>
<organism evidence="10 11">
    <name type="scientific">Mycolicibacterium rutilum</name>
    <name type="common">Mycobacterium rutilum</name>
    <dbReference type="NCBI Taxonomy" id="370526"/>
    <lineage>
        <taxon>Bacteria</taxon>
        <taxon>Bacillati</taxon>
        <taxon>Actinomycetota</taxon>
        <taxon>Actinomycetes</taxon>
        <taxon>Mycobacteriales</taxon>
        <taxon>Mycobacteriaceae</taxon>
        <taxon>Mycolicibacterium</taxon>
    </lineage>
</organism>
<dbReference type="PANTHER" id="PTHR38686:SF1">
    <property type="entry name" value="APOLIPOPROTEIN N-ACYLTRANSFERASE"/>
    <property type="match status" value="1"/>
</dbReference>
<comment type="catalytic activity">
    <reaction evidence="8">
        <text>N-terminal S-1,2-diacyl-sn-glyceryl-L-cysteinyl-[lipoprotein] + a glycerophospholipid = N-acyl-S-1,2-diacyl-sn-glyceryl-L-cysteinyl-[lipoprotein] + a 2-acyl-sn-glycero-3-phospholipid + H(+)</text>
        <dbReference type="Rhea" id="RHEA:48228"/>
        <dbReference type="Rhea" id="RHEA-COMP:14681"/>
        <dbReference type="Rhea" id="RHEA-COMP:14684"/>
        <dbReference type="ChEBI" id="CHEBI:15378"/>
        <dbReference type="ChEBI" id="CHEBI:136912"/>
        <dbReference type="ChEBI" id="CHEBI:140656"/>
        <dbReference type="ChEBI" id="CHEBI:140657"/>
        <dbReference type="ChEBI" id="CHEBI:140660"/>
        <dbReference type="EC" id="2.3.1.269"/>
    </reaction>
</comment>
<dbReference type="AlphaFoldDB" id="A0A1H6KVX5"/>
<protein>
    <recommendedName>
        <fullName evidence="8">Apolipoprotein N-acyltransferase</fullName>
        <shortName evidence="8">ALP N-acyltransferase</shortName>
        <ecNumber evidence="8">2.3.1.269</ecNumber>
    </recommendedName>
</protein>
<dbReference type="PROSITE" id="PS50263">
    <property type="entry name" value="CN_HYDROLASE"/>
    <property type="match status" value="1"/>
</dbReference>
<keyword evidence="4 8" id="KW-0812">Transmembrane</keyword>
<evidence type="ECO:0000256" key="5">
    <source>
        <dbReference type="ARBA" id="ARBA00022989"/>
    </source>
</evidence>
<feature type="transmembrane region" description="Helical" evidence="8">
    <location>
        <begin position="145"/>
        <end position="168"/>
    </location>
</feature>
<evidence type="ECO:0000256" key="6">
    <source>
        <dbReference type="ARBA" id="ARBA00023136"/>
    </source>
</evidence>
<comment type="subcellular location">
    <subcellularLocation>
        <location evidence="1 8">Cell membrane</location>
        <topology evidence="1 8">Multi-pass membrane protein</topology>
    </subcellularLocation>
</comment>
<keyword evidence="2 8" id="KW-1003">Cell membrane</keyword>
<gene>
    <name evidence="8" type="primary">lnt</name>
    <name evidence="10" type="ORF">SAMN04489835_4302</name>
</gene>
<evidence type="ECO:0000256" key="4">
    <source>
        <dbReference type="ARBA" id="ARBA00022692"/>
    </source>
</evidence>
<dbReference type="SUPFAM" id="SSF56317">
    <property type="entry name" value="Carbon-nitrogen hydrolase"/>
    <property type="match status" value="1"/>
</dbReference>
<comment type="pathway">
    <text evidence="8">Protein modification; lipoprotein biosynthesis (N-acyl transfer).</text>
</comment>
<dbReference type="CDD" id="cd07571">
    <property type="entry name" value="ALP_N-acyl_transferase"/>
    <property type="match status" value="1"/>
</dbReference>
<keyword evidence="3 8" id="KW-0808">Transferase</keyword>
<evidence type="ECO:0000256" key="1">
    <source>
        <dbReference type="ARBA" id="ARBA00004651"/>
    </source>
</evidence>
<evidence type="ECO:0000256" key="7">
    <source>
        <dbReference type="ARBA" id="ARBA00023315"/>
    </source>
</evidence>
<feature type="transmembrane region" description="Helical" evidence="8">
    <location>
        <begin position="51"/>
        <end position="67"/>
    </location>
</feature>
<dbReference type="Pfam" id="PF00795">
    <property type="entry name" value="CN_hydrolase"/>
    <property type="match status" value="1"/>
</dbReference>
<keyword evidence="6 8" id="KW-0472">Membrane</keyword>
<evidence type="ECO:0000313" key="11">
    <source>
        <dbReference type="Proteomes" id="UP000182915"/>
    </source>
</evidence>
<dbReference type="InterPro" id="IPR036526">
    <property type="entry name" value="C-N_Hydrolase_sf"/>
</dbReference>
<evidence type="ECO:0000259" key="9">
    <source>
        <dbReference type="PROSITE" id="PS50263"/>
    </source>
</evidence>
<dbReference type="InterPro" id="IPR045378">
    <property type="entry name" value="LNT_N"/>
</dbReference>
<evidence type="ECO:0000256" key="3">
    <source>
        <dbReference type="ARBA" id="ARBA00022679"/>
    </source>
</evidence>
<evidence type="ECO:0000313" key="10">
    <source>
        <dbReference type="EMBL" id="SEH80104.1"/>
    </source>
</evidence>
<dbReference type="Proteomes" id="UP000182915">
    <property type="component" value="Chromosome I"/>
</dbReference>
<dbReference type="HAMAP" id="MF_01148">
    <property type="entry name" value="Lnt"/>
    <property type="match status" value="1"/>
</dbReference>
<name>A0A1H6KVX5_MYCRU</name>
<dbReference type="EMBL" id="LT629971">
    <property type="protein sequence ID" value="SEH80104.1"/>
    <property type="molecule type" value="Genomic_DNA"/>
</dbReference>
<feature type="transmembrane region" description="Helical" evidence="8">
    <location>
        <begin position="180"/>
        <end position="196"/>
    </location>
</feature>
<dbReference type="EC" id="2.3.1.269" evidence="8"/>
<feature type="transmembrane region" description="Helical" evidence="8">
    <location>
        <begin position="73"/>
        <end position="93"/>
    </location>
</feature>
<dbReference type="InterPro" id="IPR004563">
    <property type="entry name" value="Apolipo_AcylTrfase"/>
</dbReference>
<keyword evidence="7 8" id="KW-0012">Acyltransferase</keyword>
<evidence type="ECO:0000256" key="8">
    <source>
        <dbReference type="HAMAP-Rule" id="MF_01148"/>
    </source>
</evidence>
<dbReference type="UniPathway" id="UPA00666"/>
<dbReference type="GO" id="GO:0016410">
    <property type="term" value="F:N-acyltransferase activity"/>
    <property type="evidence" value="ECO:0007669"/>
    <property type="project" value="UniProtKB-UniRule"/>
</dbReference>
<comment type="function">
    <text evidence="8">Catalyzes the phospholipid dependent N-acylation of the N-terminal cysteine of apolipoprotein, the last step in lipoprotein maturation.</text>
</comment>
<feature type="transmembrane region" description="Helical" evidence="8">
    <location>
        <begin position="105"/>
        <end position="125"/>
    </location>
</feature>
<dbReference type="GO" id="GO:0042158">
    <property type="term" value="P:lipoprotein biosynthetic process"/>
    <property type="evidence" value="ECO:0007669"/>
    <property type="project" value="UniProtKB-UniRule"/>
</dbReference>
<dbReference type="InterPro" id="IPR003010">
    <property type="entry name" value="C-N_Hydrolase"/>
</dbReference>
<proteinExistence type="inferred from homology"/>
<dbReference type="PANTHER" id="PTHR38686">
    <property type="entry name" value="APOLIPOPROTEIN N-ACYLTRANSFERASE"/>
    <property type="match status" value="1"/>
</dbReference>
<dbReference type="STRING" id="370526.SAMN04489835_4302"/>
<dbReference type="NCBIfam" id="TIGR00546">
    <property type="entry name" value="lnt"/>
    <property type="match status" value="1"/>
</dbReference>
<accession>A0A1H6KVX5</accession>
<reference evidence="11" key="1">
    <citation type="submission" date="2016-10" db="EMBL/GenBank/DDBJ databases">
        <authorList>
            <person name="Varghese N."/>
            <person name="Submissions S."/>
        </authorList>
    </citation>
    <scope>NUCLEOTIDE SEQUENCE [LARGE SCALE GENOMIC DNA]</scope>
    <source>
        <strain evidence="11">DSM 45405</strain>
    </source>
</reference>
<keyword evidence="10" id="KW-0449">Lipoprotein</keyword>
<dbReference type="Gene3D" id="3.60.110.10">
    <property type="entry name" value="Carbon-nitrogen hydrolase"/>
    <property type="match status" value="1"/>
</dbReference>
<sequence>MRGSASALVAGALPALAFPAPAWWWLAWAGLVPLLLVIRSAPTAKHGAVRAWLGLAAFVGVTQYWLWPSAGPLLLVLAAALGALWAPFGWAAQRLLAGDLTFRRLLTAVIVLPSVWVLAEAVRSWDRLGGPWAVLGASQWNQPATLAPASLGGVWLVSVVVVAVNTALAGAVLVRTPGPVVLAVALTAVGPVWFWLGPAPEPGPTMRVALVQPGEPAGDALTERLVGQQVDLVVWGESSVGVDLAANAEAAARLAGLSRRVGADLLVNVDARSDDGGIYKTAVLVGPDGLLGSYAKTRLVPFGEYVPLRALLGRLTASTQAAAEDRQRGTGPVVLHTRTAAVGPLISFETLFPDLSVDLARLGAQLLVYQSSTSSYQGSWAQPQLAAMPAVHAVETGRPTVHAALTGISSAFDASGRRLAWLPADERGTIVVDVPLDARTTGYQRYGDWTLMAALVVVTAWCARSARRSWTGARRWQEPSRAGGPRWWTGRRCRRPADRP</sequence>
<feature type="domain" description="CN hydrolase" evidence="9">
    <location>
        <begin position="182"/>
        <end position="436"/>
    </location>
</feature>
<keyword evidence="5 8" id="KW-1133">Transmembrane helix</keyword>
<evidence type="ECO:0000256" key="2">
    <source>
        <dbReference type="ARBA" id="ARBA00022475"/>
    </source>
</evidence>
<dbReference type="GO" id="GO:0005886">
    <property type="term" value="C:plasma membrane"/>
    <property type="evidence" value="ECO:0007669"/>
    <property type="project" value="UniProtKB-SubCell"/>
</dbReference>